<dbReference type="EMBL" id="AP018448">
    <property type="protein sequence ID" value="BBC28770.1"/>
    <property type="molecule type" value="Genomic_DNA"/>
</dbReference>
<sequence>MRICRRHGRVRRRPTRAADSPDRLTQSFPPPPGRAGGTRRARARGPRSATRCGQPARTTTRKKEKPMEAKSQAAARTSTTQTPENLATEEVVIAVDVDDEE</sequence>
<protein>
    <submittedName>
        <fullName evidence="2">Uncharacterized protein</fullName>
    </submittedName>
</protein>
<dbReference type="Proteomes" id="UP001321542">
    <property type="component" value="Chromosome"/>
</dbReference>
<feature type="region of interest" description="Disordered" evidence="1">
    <location>
        <begin position="1"/>
        <end position="87"/>
    </location>
</feature>
<proteinExistence type="predicted"/>
<accession>A0ABN5V760</accession>
<organism evidence="2 3">
    <name type="scientific">Streptomyces graminofaciens</name>
    <dbReference type="NCBI Taxonomy" id="68212"/>
    <lineage>
        <taxon>Bacteria</taxon>
        <taxon>Bacillati</taxon>
        <taxon>Actinomycetota</taxon>
        <taxon>Actinomycetes</taxon>
        <taxon>Kitasatosporales</taxon>
        <taxon>Streptomycetaceae</taxon>
        <taxon>Streptomyces</taxon>
    </lineage>
</organism>
<name>A0ABN5V760_9ACTN</name>
<reference evidence="2 3" key="2">
    <citation type="journal article" date="2023" name="ChemBioChem">
        <title>Acyltransferase Domain Exchange between Two Independent Type I Polyketide Synthases in the Same Producer Strain of Macrolide Antibiotics.</title>
        <authorList>
            <person name="Kudo F."/>
            <person name="Kishikawa K."/>
            <person name="Tsuboi K."/>
            <person name="Kido T."/>
            <person name="Usui T."/>
            <person name="Hashimoto J."/>
            <person name="Shin-Ya K."/>
            <person name="Miyanaga A."/>
            <person name="Eguchi T."/>
        </authorList>
    </citation>
    <scope>NUCLEOTIDE SEQUENCE [LARGE SCALE GENOMIC DNA]</scope>
    <source>
        <strain evidence="2 3">A-8890</strain>
    </source>
</reference>
<feature type="compositionally biased region" description="Low complexity" evidence="1">
    <location>
        <begin position="69"/>
        <end position="82"/>
    </location>
</feature>
<keyword evidence="3" id="KW-1185">Reference proteome</keyword>
<evidence type="ECO:0000313" key="3">
    <source>
        <dbReference type="Proteomes" id="UP001321542"/>
    </source>
</evidence>
<gene>
    <name evidence="2" type="ORF">SGFS_000610</name>
</gene>
<evidence type="ECO:0000313" key="2">
    <source>
        <dbReference type="EMBL" id="BBC28770.1"/>
    </source>
</evidence>
<feature type="compositionally biased region" description="Basic residues" evidence="1">
    <location>
        <begin position="1"/>
        <end position="15"/>
    </location>
</feature>
<reference evidence="2 3" key="1">
    <citation type="journal article" date="2010" name="ChemBioChem">
        <title>Cloning and characterization of the biosynthetic gene cluster of 16-membered macrolide antibiotic FD-891: involvement of a dual functional cytochrome P450 monooxygenase catalyzing epoxidation and hydroxylation.</title>
        <authorList>
            <person name="Kudo F."/>
            <person name="Motegi A."/>
            <person name="Mizoue K."/>
            <person name="Eguchi T."/>
        </authorList>
    </citation>
    <scope>NUCLEOTIDE SEQUENCE [LARGE SCALE GENOMIC DNA]</scope>
    <source>
        <strain evidence="2 3">A-8890</strain>
    </source>
</reference>
<evidence type="ECO:0000256" key="1">
    <source>
        <dbReference type="SAM" id="MobiDB-lite"/>
    </source>
</evidence>